<name>A0A512DXR7_9PROT</name>
<dbReference type="Proteomes" id="UP000321523">
    <property type="component" value="Unassembled WGS sequence"/>
</dbReference>
<comment type="caution">
    <text evidence="1">The sequence shown here is derived from an EMBL/GenBank/DDBJ whole genome shotgun (WGS) entry which is preliminary data.</text>
</comment>
<dbReference type="RefSeq" id="WP_044431509.1">
    <property type="nucleotide sequence ID" value="NZ_BJYZ01000027.1"/>
</dbReference>
<dbReference type="AlphaFoldDB" id="A0A512DXR7"/>
<protein>
    <submittedName>
        <fullName evidence="1">Uncharacterized protein</fullName>
    </submittedName>
</protein>
<accession>A0A512DXR7</accession>
<keyword evidence="2" id="KW-1185">Reference proteome</keyword>
<gene>
    <name evidence="1" type="ORF">SAE02_54220</name>
</gene>
<evidence type="ECO:0000313" key="1">
    <source>
        <dbReference type="EMBL" id="GEO41274.1"/>
    </source>
</evidence>
<reference evidence="1 2" key="1">
    <citation type="submission" date="2019-07" db="EMBL/GenBank/DDBJ databases">
        <title>Whole genome shotgun sequence of Skermanella aerolata NBRC 106429.</title>
        <authorList>
            <person name="Hosoyama A."/>
            <person name="Uohara A."/>
            <person name="Ohji S."/>
            <person name="Ichikawa N."/>
        </authorList>
    </citation>
    <scope>NUCLEOTIDE SEQUENCE [LARGE SCALE GENOMIC DNA]</scope>
    <source>
        <strain evidence="1 2">NBRC 106429</strain>
    </source>
</reference>
<organism evidence="1 2">
    <name type="scientific">Skermanella aerolata</name>
    <dbReference type="NCBI Taxonomy" id="393310"/>
    <lineage>
        <taxon>Bacteria</taxon>
        <taxon>Pseudomonadati</taxon>
        <taxon>Pseudomonadota</taxon>
        <taxon>Alphaproteobacteria</taxon>
        <taxon>Rhodospirillales</taxon>
        <taxon>Azospirillaceae</taxon>
        <taxon>Skermanella</taxon>
    </lineage>
</organism>
<proteinExistence type="predicted"/>
<dbReference type="OrthoDB" id="7658594at2"/>
<sequence>MKADSMKTKSMNIKKLDLSVEWDATKLRNLMTNAKRLGREDIYFDAVRQIARIEGMNIDDPLEADFAITMRALEEALSAESGQTKRLSRTKQKLKRAGVKQTLADLAVSPTPSLGFMKLVEFKMADMSAEALILKYQAEFDEETVGAARKRLAEHGVEPAA</sequence>
<dbReference type="EMBL" id="BJYZ01000027">
    <property type="protein sequence ID" value="GEO41274.1"/>
    <property type="molecule type" value="Genomic_DNA"/>
</dbReference>
<evidence type="ECO:0000313" key="2">
    <source>
        <dbReference type="Proteomes" id="UP000321523"/>
    </source>
</evidence>